<dbReference type="SUPFAM" id="SSF69593">
    <property type="entry name" value="Glycerol-3-phosphate (1)-acyltransferase"/>
    <property type="match status" value="1"/>
</dbReference>
<evidence type="ECO:0000313" key="6">
    <source>
        <dbReference type="Proteomes" id="UP000546464"/>
    </source>
</evidence>
<dbReference type="PANTHER" id="PTHR10434">
    <property type="entry name" value="1-ACYL-SN-GLYCEROL-3-PHOSPHATE ACYLTRANSFERASE"/>
    <property type="match status" value="1"/>
</dbReference>
<sequence>MKNPGTNPVYRAGWALSHFIFDYFTRWEIYGKENIPKDGPFLLAGNHASFFDPPAFGSACPRELHYFARSTLFVGKFGNLIRQCHAIPVDRDGGNDLQAFREVFKVLRNGGGLLVFPEGTRSDDGNLREARPGVGMIAVRAKVPIIPARIHGSFRVFSRHQKLPDLKNRISVVYGPALDVADLDPGDTAPRRFQRISQGVLDAIGALNPPPRSEV</sequence>
<dbReference type="AlphaFoldDB" id="A0A842HHS1"/>
<dbReference type="EMBL" id="JACHVB010000035">
    <property type="protein sequence ID" value="MBC2595114.1"/>
    <property type="molecule type" value="Genomic_DNA"/>
</dbReference>
<evidence type="ECO:0000256" key="3">
    <source>
        <dbReference type="ARBA" id="ARBA00023315"/>
    </source>
</evidence>
<keyword evidence="3 5" id="KW-0012">Acyltransferase</keyword>
<dbReference type="InterPro" id="IPR002123">
    <property type="entry name" value="Plipid/glycerol_acylTrfase"/>
</dbReference>
<keyword evidence="6" id="KW-1185">Reference proteome</keyword>
<reference evidence="5 6" key="1">
    <citation type="submission" date="2020-07" db="EMBL/GenBank/DDBJ databases">
        <authorList>
            <person name="Feng X."/>
        </authorList>
    </citation>
    <scope>NUCLEOTIDE SEQUENCE [LARGE SCALE GENOMIC DNA]</scope>
    <source>
        <strain evidence="5 6">JCM31066</strain>
    </source>
</reference>
<dbReference type="PANTHER" id="PTHR10434:SF40">
    <property type="entry name" value="1-ACYL-SN-GLYCEROL-3-PHOSPHATE ACYLTRANSFERASE"/>
    <property type="match status" value="1"/>
</dbReference>
<dbReference type="GO" id="GO:0006654">
    <property type="term" value="P:phosphatidic acid biosynthetic process"/>
    <property type="evidence" value="ECO:0007669"/>
    <property type="project" value="TreeGrafter"/>
</dbReference>
<evidence type="ECO:0000256" key="1">
    <source>
        <dbReference type="ARBA" id="ARBA00005189"/>
    </source>
</evidence>
<accession>A0A842HHS1</accession>
<evidence type="ECO:0000256" key="2">
    <source>
        <dbReference type="ARBA" id="ARBA00022679"/>
    </source>
</evidence>
<evidence type="ECO:0000259" key="4">
    <source>
        <dbReference type="SMART" id="SM00563"/>
    </source>
</evidence>
<dbReference type="RefSeq" id="WP_185676077.1">
    <property type="nucleotide sequence ID" value="NZ_JACHVB010000035.1"/>
</dbReference>
<keyword evidence="2 5" id="KW-0808">Transferase</keyword>
<dbReference type="Proteomes" id="UP000546464">
    <property type="component" value="Unassembled WGS sequence"/>
</dbReference>
<comment type="pathway">
    <text evidence="1">Lipid metabolism.</text>
</comment>
<gene>
    <name evidence="5" type="ORF">H5P28_12675</name>
</gene>
<feature type="domain" description="Phospholipid/glycerol acyltransferase" evidence="4">
    <location>
        <begin position="41"/>
        <end position="153"/>
    </location>
</feature>
<evidence type="ECO:0000313" key="5">
    <source>
        <dbReference type="EMBL" id="MBC2595114.1"/>
    </source>
</evidence>
<protein>
    <submittedName>
        <fullName evidence="5">1-acyl-sn-glycerol-3-phosphate acyltransferase</fullName>
    </submittedName>
</protein>
<dbReference type="CDD" id="cd07989">
    <property type="entry name" value="LPLAT_AGPAT-like"/>
    <property type="match status" value="1"/>
</dbReference>
<dbReference type="GO" id="GO:0003841">
    <property type="term" value="F:1-acylglycerol-3-phosphate O-acyltransferase activity"/>
    <property type="evidence" value="ECO:0007669"/>
    <property type="project" value="TreeGrafter"/>
</dbReference>
<organism evidence="5 6">
    <name type="scientific">Ruficoccus amylovorans</name>
    <dbReference type="NCBI Taxonomy" id="1804625"/>
    <lineage>
        <taxon>Bacteria</taxon>
        <taxon>Pseudomonadati</taxon>
        <taxon>Verrucomicrobiota</taxon>
        <taxon>Opitutia</taxon>
        <taxon>Puniceicoccales</taxon>
        <taxon>Cerasicoccaceae</taxon>
        <taxon>Ruficoccus</taxon>
    </lineage>
</organism>
<proteinExistence type="predicted"/>
<dbReference type="Pfam" id="PF01553">
    <property type="entry name" value="Acyltransferase"/>
    <property type="match status" value="1"/>
</dbReference>
<name>A0A842HHS1_9BACT</name>
<comment type="caution">
    <text evidence="5">The sequence shown here is derived from an EMBL/GenBank/DDBJ whole genome shotgun (WGS) entry which is preliminary data.</text>
</comment>
<dbReference type="SMART" id="SM00563">
    <property type="entry name" value="PlsC"/>
    <property type="match status" value="1"/>
</dbReference>